<evidence type="ECO:0008006" key="3">
    <source>
        <dbReference type="Google" id="ProtNLM"/>
    </source>
</evidence>
<protein>
    <recommendedName>
        <fullName evidence="3">F-box domain-containing protein</fullName>
    </recommendedName>
</protein>
<dbReference type="Proteomes" id="UP001163846">
    <property type="component" value="Unassembled WGS sequence"/>
</dbReference>
<gene>
    <name evidence="1" type="ORF">F5878DRAFT_291688</name>
</gene>
<evidence type="ECO:0000313" key="2">
    <source>
        <dbReference type="Proteomes" id="UP001163846"/>
    </source>
</evidence>
<comment type="caution">
    <text evidence="1">The sequence shown here is derived from an EMBL/GenBank/DDBJ whole genome shotgun (WGS) entry which is preliminary data.</text>
</comment>
<evidence type="ECO:0000313" key="1">
    <source>
        <dbReference type="EMBL" id="KAJ3835844.1"/>
    </source>
</evidence>
<name>A0AA38UAT0_9AGAR</name>
<accession>A0AA38UAT0</accession>
<organism evidence="1 2">
    <name type="scientific">Lentinula raphanica</name>
    <dbReference type="NCBI Taxonomy" id="153919"/>
    <lineage>
        <taxon>Eukaryota</taxon>
        <taxon>Fungi</taxon>
        <taxon>Dikarya</taxon>
        <taxon>Basidiomycota</taxon>
        <taxon>Agaricomycotina</taxon>
        <taxon>Agaricomycetes</taxon>
        <taxon>Agaricomycetidae</taxon>
        <taxon>Agaricales</taxon>
        <taxon>Marasmiineae</taxon>
        <taxon>Omphalotaceae</taxon>
        <taxon>Lentinula</taxon>
    </lineage>
</organism>
<dbReference type="EMBL" id="MU806372">
    <property type="protein sequence ID" value="KAJ3835844.1"/>
    <property type="molecule type" value="Genomic_DNA"/>
</dbReference>
<keyword evidence="2" id="KW-1185">Reference proteome</keyword>
<proteinExistence type="predicted"/>
<sequence length="387" mass="43506">MSTHEACAASLLNHDTLIEIFHACVELESESCASTLATESAPWVLGHVCQSWRRTVMSSPLLWTSIHVSLDNLDSAAQSRALFLLDLYLSRSASCPLSVSIHSSKAFQKSPSFLRPLLSASARWHRLEMDIPVSSYAAFSALTGFLDLLETLHVRLPHQNKTQAVHDFANLKDGVRLFRFCNNLKYLSLQDIPYPRDVFHLPWARLQDLSVYSSSTLVTNFTNLRALHGLRNLTSCSLECRSTMNARKPQNLTLPALRSMTLLSVEHDQDLGGIDVCRMGIVQMLSWLTLPALNHLRLYQSSGVQSEAENSSEDDLVDQIIQLIRRSHCETEGLQLQLYPSVNEAGMKSILDQILPSPERLTLAPHSAYRPYCDRISMSKLFRRVDT</sequence>
<reference evidence="1" key="1">
    <citation type="submission" date="2022-08" db="EMBL/GenBank/DDBJ databases">
        <authorList>
            <consortium name="DOE Joint Genome Institute"/>
            <person name="Min B."/>
            <person name="Riley R."/>
            <person name="Sierra-Patev S."/>
            <person name="Naranjo-Ortiz M."/>
            <person name="Looney B."/>
            <person name="Konkel Z."/>
            <person name="Slot J.C."/>
            <person name="Sakamoto Y."/>
            <person name="Steenwyk J.L."/>
            <person name="Rokas A."/>
            <person name="Carro J."/>
            <person name="Camarero S."/>
            <person name="Ferreira P."/>
            <person name="Molpeceres G."/>
            <person name="Ruiz-Duenas F.J."/>
            <person name="Serrano A."/>
            <person name="Henrissat B."/>
            <person name="Drula E."/>
            <person name="Hughes K.W."/>
            <person name="Mata J.L."/>
            <person name="Ishikawa N.K."/>
            <person name="Vargas-Isla R."/>
            <person name="Ushijima S."/>
            <person name="Smith C.A."/>
            <person name="Ahrendt S."/>
            <person name="Andreopoulos W."/>
            <person name="He G."/>
            <person name="Labutti K."/>
            <person name="Lipzen A."/>
            <person name="Ng V."/>
            <person name="Sandor L."/>
            <person name="Barry K."/>
            <person name="Martinez A.T."/>
            <person name="Xiao Y."/>
            <person name="Gibbons J.G."/>
            <person name="Terashima K."/>
            <person name="Hibbett D.S."/>
            <person name="Grigoriev I.V."/>
        </authorList>
    </citation>
    <scope>NUCLEOTIDE SEQUENCE</scope>
    <source>
        <strain evidence="1">TFB9207</strain>
    </source>
</reference>
<dbReference type="AlphaFoldDB" id="A0AA38UAT0"/>